<reference evidence="2 3" key="1">
    <citation type="submission" date="2020-02" db="EMBL/GenBank/DDBJ databases">
        <authorList>
            <person name="Kim H.M."/>
            <person name="Jeon C.O."/>
        </authorList>
    </citation>
    <scope>NUCLEOTIDE SEQUENCE [LARGE SCALE GENOMIC DNA]</scope>
    <source>
        <strain evidence="2 3">PeD5</strain>
    </source>
</reference>
<reference evidence="2 3" key="2">
    <citation type="submission" date="2020-03" db="EMBL/GenBank/DDBJ databases">
        <title>Roseomonas stagni sp. nov., isolated from pond water in Japan.</title>
        <authorList>
            <person name="Furuhata K."/>
            <person name="Miyamoto H."/>
            <person name="Goto K."/>
        </authorList>
    </citation>
    <scope>NUCLEOTIDE SEQUENCE [LARGE SCALE GENOMIC DNA]</scope>
    <source>
        <strain evidence="2 3">PeD5</strain>
    </source>
</reference>
<keyword evidence="1" id="KW-1133">Transmembrane helix</keyword>
<keyword evidence="1" id="KW-0472">Membrane</keyword>
<keyword evidence="3" id="KW-1185">Reference proteome</keyword>
<dbReference type="Proteomes" id="UP000475385">
    <property type="component" value="Unassembled WGS sequence"/>
</dbReference>
<feature type="transmembrane region" description="Helical" evidence="1">
    <location>
        <begin position="201"/>
        <end position="234"/>
    </location>
</feature>
<protein>
    <submittedName>
        <fullName evidence="2">Uncharacterized protein</fullName>
    </submittedName>
</protein>
<dbReference type="RefSeq" id="WP_164695921.1">
    <property type="nucleotide sequence ID" value="NZ_JAAIKB010000007.1"/>
</dbReference>
<evidence type="ECO:0000313" key="3">
    <source>
        <dbReference type="Proteomes" id="UP000475385"/>
    </source>
</evidence>
<organism evidence="2 3">
    <name type="scientific">Falsiroseomonas algicola</name>
    <dbReference type="NCBI Taxonomy" id="2716930"/>
    <lineage>
        <taxon>Bacteria</taxon>
        <taxon>Pseudomonadati</taxon>
        <taxon>Pseudomonadota</taxon>
        <taxon>Alphaproteobacteria</taxon>
        <taxon>Acetobacterales</taxon>
        <taxon>Roseomonadaceae</taxon>
        <taxon>Falsiroseomonas</taxon>
    </lineage>
</organism>
<accession>A0A6M1LP95</accession>
<comment type="caution">
    <text evidence="2">The sequence shown here is derived from an EMBL/GenBank/DDBJ whole genome shotgun (WGS) entry which is preliminary data.</text>
</comment>
<evidence type="ECO:0000313" key="2">
    <source>
        <dbReference type="EMBL" id="NGM22027.1"/>
    </source>
</evidence>
<gene>
    <name evidence="2" type="ORF">G3576_18530</name>
</gene>
<dbReference type="AlphaFoldDB" id="A0A6M1LP95"/>
<evidence type="ECO:0000256" key="1">
    <source>
        <dbReference type="SAM" id="Phobius"/>
    </source>
</evidence>
<proteinExistence type="predicted"/>
<keyword evidence="1" id="KW-0812">Transmembrane</keyword>
<dbReference type="EMBL" id="JAAIKB010000007">
    <property type="protein sequence ID" value="NGM22027.1"/>
    <property type="molecule type" value="Genomic_DNA"/>
</dbReference>
<name>A0A6M1LP95_9PROT</name>
<sequence>MPSISIAGRLVHAPGPGGAQVPVSGADIRIYDIDAPGRGDDLIWEGRTNAQGQFSGTSANWQDSVKVMTPFGPKTVADASDILLLKMEVKQGPNAVTISPFVTNAPVPVVVPWPQPAGAILLAVVNDKVVTGAKPDMLYEYVKDLAESDVPRIRIVCTGDWAKPLEPLLAANAAPAARALVLSRLGLPADSLVLRQNPADWVIVACCAIICLAVVATAVVAVVGILATAVTLAVLLGYRKVKTSTCNQLGVTLPGGYGSLSLGDYCFVMDLEK</sequence>